<keyword evidence="1" id="KW-0812">Transmembrane</keyword>
<dbReference type="AlphaFoldDB" id="A0A3N4M0B0"/>
<name>A0A3N4M0B0_9PEZI</name>
<keyword evidence="1" id="KW-1133">Transmembrane helix</keyword>
<feature type="transmembrane region" description="Helical" evidence="1">
    <location>
        <begin position="126"/>
        <end position="147"/>
    </location>
</feature>
<dbReference type="EMBL" id="ML121533">
    <property type="protein sequence ID" value="RPB26832.1"/>
    <property type="molecule type" value="Genomic_DNA"/>
</dbReference>
<keyword evidence="1" id="KW-0472">Membrane</keyword>
<proteinExistence type="predicted"/>
<dbReference type="InParanoid" id="A0A3N4M0B0"/>
<keyword evidence="3" id="KW-1185">Reference proteome</keyword>
<protein>
    <submittedName>
        <fullName evidence="2">Uncharacterized protein</fullName>
    </submittedName>
</protein>
<evidence type="ECO:0000313" key="2">
    <source>
        <dbReference type="EMBL" id="RPB26832.1"/>
    </source>
</evidence>
<feature type="transmembrane region" description="Helical" evidence="1">
    <location>
        <begin position="71"/>
        <end position="93"/>
    </location>
</feature>
<sequence length="235" mass="26877">MVDFAIFPLVFLYSFFTHPFTGRNSMISDISRSTFRPGTDIFSVYFGVCVHRPHGGSFPKSEVAGLESHDIWYGFLVTWGLLVLFIICFFFFISVSCRAFCVFIFLYLVFWLCFLLTFSVDSVIEIPMGWIHGFLMLGLELPLAVFFDPSFGSPPFPTVSLHPAIPHGVFFTIALIFEMECLPTPLLLCVSPYIRYAHPINLTLMPLMNPLNELWKTPPKSYSLKKKNLIELPLF</sequence>
<gene>
    <name evidence="2" type="ORF">L211DRAFT_657112</name>
</gene>
<evidence type="ECO:0000313" key="3">
    <source>
        <dbReference type="Proteomes" id="UP000267821"/>
    </source>
</evidence>
<organism evidence="2 3">
    <name type="scientific">Terfezia boudieri ATCC MYA-4762</name>
    <dbReference type="NCBI Taxonomy" id="1051890"/>
    <lineage>
        <taxon>Eukaryota</taxon>
        <taxon>Fungi</taxon>
        <taxon>Dikarya</taxon>
        <taxon>Ascomycota</taxon>
        <taxon>Pezizomycotina</taxon>
        <taxon>Pezizomycetes</taxon>
        <taxon>Pezizales</taxon>
        <taxon>Pezizaceae</taxon>
        <taxon>Terfezia</taxon>
    </lineage>
</organism>
<evidence type="ECO:0000256" key="1">
    <source>
        <dbReference type="SAM" id="Phobius"/>
    </source>
</evidence>
<reference evidence="2 3" key="1">
    <citation type="journal article" date="2018" name="Nat. Ecol. Evol.">
        <title>Pezizomycetes genomes reveal the molecular basis of ectomycorrhizal truffle lifestyle.</title>
        <authorList>
            <person name="Murat C."/>
            <person name="Payen T."/>
            <person name="Noel B."/>
            <person name="Kuo A."/>
            <person name="Morin E."/>
            <person name="Chen J."/>
            <person name="Kohler A."/>
            <person name="Krizsan K."/>
            <person name="Balestrini R."/>
            <person name="Da Silva C."/>
            <person name="Montanini B."/>
            <person name="Hainaut M."/>
            <person name="Levati E."/>
            <person name="Barry K.W."/>
            <person name="Belfiori B."/>
            <person name="Cichocki N."/>
            <person name="Clum A."/>
            <person name="Dockter R.B."/>
            <person name="Fauchery L."/>
            <person name="Guy J."/>
            <person name="Iotti M."/>
            <person name="Le Tacon F."/>
            <person name="Lindquist E.A."/>
            <person name="Lipzen A."/>
            <person name="Malagnac F."/>
            <person name="Mello A."/>
            <person name="Molinier V."/>
            <person name="Miyauchi S."/>
            <person name="Poulain J."/>
            <person name="Riccioni C."/>
            <person name="Rubini A."/>
            <person name="Sitrit Y."/>
            <person name="Splivallo R."/>
            <person name="Traeger S."/>
            <person name="Wang M."/>
            <person name="Zifcakova L."/>
            <person name="Wipf D."/>
            <person name="Zambonelli A."/>
            <person name="Paolocci F."/>
            <person name="Nowrousian M."/>
            <person name="Ottonello S."/>
            <person name="Baldrian P."/>
            <person name="Spatafora J.W."/>
            <person name="Henrissat B."/>
            <person name="Nagy L.G."/>
            <person name="Aury J.M."/>
            <person name="Wincker P."/>
            <person name="Grigoriev I.V."/>
            <person name="Bonfante P."/>
            <person name="Martin F.M."/>
        </authorList>
    </citation>
    <scope>NUCLEOTIDE SEQUENCE [LARGE SCALE GENOMIC DNA]</scope>
    <source>
        <strain evidence="2 3">ATCC MYA-4762</strain>
    </source>
</reference>
<dbReference type="Proteomes" id="UP000267821">
    <property type="component" value="Unassembled WGS sequence"/>
</dbReference>
<feature type="transmembrane region" description="Helical" evidence="1">
    <location>
        <begin position="100"/>
        <end position="120"/>
    </location>
</feature>
<accession>A0A3N4M0B0</accession>
<dbReference type="OrthoDB" id="10531686at2759"/>